<dbReference type="InterPro" id="IPR002501">
    <property type="entry name" value="PsdUridine_synth_N"/>
</dbReference>
<dbReference type="InterPro" id="IPR020103">
    <property type="entry name" value="PsdUridine_synth_cat_dom_sf"/>
</dbReference>
<dbReference type="PANTHER" id="PTHR13767:SF2">
    <property type="entry name" value="PSEUDOURIDYLATE SYNTHASE TRUB1"/>
    <property type="match status" value="1"/>
</dbReference>
<dbReference type="HAMAP" id="MF_01080">
    <property type="entry name" value="TruB_bact"/>
    <property type="match status" value="1"/>
</dbReference>
<evidence type="ECO:0000313" key="7">
    <source>
        <dbReference type="EMBL" id="PIR87555.1"/>
    </source>
</evidence>
<protein>
    <recommendedName>
        <fullName evidence="5">tRNA pseudouridine synthase B</fullName>
        <ecNumber evidence="5">5.4.99.25</ecNumber>
    </recommendedName>
    <alternativeName>
        <fullName evidence="5">tRNA pseudouridine(55) synthase</fullName>
        <shortName evidence="5">Psi55 synthase</shortName>
    </alternativeName>
    <alternativeName>
        <fullName evidence="5">tRNA pseudouridylate synthase</fullName>
    </alternativeName>
    <alternativeName>
        <fullName evidence="5">tRNA-uridine isomerase</fullName>
    </alternativeName>
</protein>
<dbReference type="GO" id="GO:0003723">
    <property type="term" value="F:RNA binding"/>
    <property type="evidence" value="ECO:0007669"/>
    <property type="project" value="InterPro"/>
</dbReference>
<dbReference type="EC" id="5.4.99.25" evidence="5"/>
<comment type="function">
    <text evidence="5">Responsible for synthesis of pseudouridine from uracil-55 in the psi GC loop of transfer RNAs.</text>
</comment>
<dbReference type="PANTHER" id="PTHR13767">
    <property type="entry name" value="TRNA-PSEUDOURIDINE SYNTHASE"/>
    <property type="match status" value="1"/>
</dbReference>
<dbReference type="NCBIfam" id="TIGR00431">
    <property type="entry name" value="TruB"/>
    <property type="match status" value="1"/>
</dbReference>
<keyword evidence="3 5" id="KW-0819">tRNA processing</keyword>
<sequence>MEEIILVDKLRGITSFDVIRILRRKLGIRKMGHAGTLDPLASGLMLIGVEKGTKKLHELLGLDKTYVAEVLLGKRTSTGDLEGDVIEEKPVPDLDEKKIEEVLEGMVGTLELAVSIYSAIKKDGRPLYKYARAGQDVGAPVRAMTILSAKLLKIEGDVLTVELEVKSGVYIRSVGEELGRCLGTVATLANLRRTKIGPYKIEDAIKLDD</sequence>
<dbReference type="GO" id="GO:0031119">
    <property type="term" value="P:tRNA pseudouridine synthesis"/>
    <property type="evidence" value="ECO:0007669"/>
    <property type="project" value="UniProtKB-UniRule"/>
</dbReference>
<evidence type="ECO:0000313" key="8">
    <source>
        <dbReference type="Proteomes" id="UP000230903"/>
    </source>
</evidence>
<evidence type="ECO:0000256" key="1">
    <source>
        <dbReference type="ARBA" id="ARBA00000385"/>
    </source>
</evidence>
<evidence type="ECO:0000259" key="6">
    <source>
        <dbReference type="Pfam" id="PF01509"/>
    </source>
</evidence>
<keyword evidence="4 5" id="KW-0413">Isomerase</keyword>
<dbReference type="EMBL" id="PFBC01000062">
    <property type="protein sequence ID" value="PIR87555.1"/>
    <property type="molecule type" value="Genomic_DNA"/>
</dbReference>
<dbReference type="SUPFAM" id="SSF55120">
    <property type="entry name" value="Pseudouridine synthase"/>
    <property type="match status" value="1"/>
</dbReference>
<comment type="caution">
    <text evidence="7">The sequence shown here is derived from an EMBL/GenBank/DDBJ whole genome shotgun (WGS) entry which is preliminary data.</text>
</comment>
<feature type="domain" description="Pseudouridine synthase II N-terminal" evidence="6">
    <location>
        <begin position="23"/>
        <end position="171"/>
    </location>
</feature>
<dbReference type="GO" id="GO:1990481">
    <property type="term" value="P:mRNA pseudouridine synthesis"/>
    <property type="evidence" value="ECO:0007669"/>
    <property type="project" value="TreeGrafter"/>
</dbReference>
<evidence type="ECO:0000256" key="2">
    <source>
        <dbReference type="ARBA" id="ARBA00005642"/>
    </source>
</evidence>
<organism evidence="7 8">
    <name type="scientific">Candidatus Harrisonbacteria bacterium CG10_big_fil_rev_8_21_14_0_10_45_28</name>
    <dbReference type="NCBI Taxonomy" id="1974586"/>
    <lineage>
        <taxon>Bacteria</taxon>
        <taxon>Candidatus Harrisoniibacteriota</taxon>
    </lineage>
</organism>
<evidence type="ECO:0000256" key="4">
    <source>
        <dbReference type="ARBA" id="ARBA00023235"/>
    </source>
</evidence>
<feature type="active site" description="Nucleophile" evidence="5">
    <location>
        <position position="38"/>
    </location>
</feature>
<dbReference type="Gene3D" id="3.30.2350.10">
    <property type="entry name" value="Pseudouridine synthase"/>
    <property type="match status" value="1"/>
</dbReference>
<evidence type="ECO:0000256" key="5">
    <source>
        <dbReference type="HAMAP-Rule" id="MF_01080"/>
    </source>
</evidence>
<comment type="catalytic activity">
    <reaction evidence="1 5">
        <text>uridine(55) in tRNA = pseudouridine(55) in tRNA</text>
        <dbReference type="Rhea" id="RHEA:42532"/>
        <dbReference type="Rhea" id="RHEA-COMP:10101"/>
        <dbReference type="Rhea" id="RHEA-COMP:10102"/>
        <dbReference type="ChEBI" id="CHEBI:65314"/>
        <dbReference type="ChEBI" id="CHEBI:65315"/>
        <dbReference type="EC" id="5.4.99.25"/>
    </reaction>
</comment>
<dbReference type="Pfam" id="PF01509">
    <property type="entry name" value="TruB_N"/>
    <property type="match status" value="1"/>
</dbReference>
<dbReference type="GO" id="GO:0160148">
    <property type="term" value="F:tRNA pseudouridine(55) synthase activity"/>
    <property type="evidence" value="ECO:0007669"/>
    <property type="project" value="UniProtKB-EC"/>
</dbReference>
<dbReference type="InterPro" id="IPR014780">
    <property type="entry name" value="tRNA_psdUridine_synth_TruB"/>
</dbReference>
<dbReference type="AlphaFoldDB" id="A0A2H0UP49"/>
<name>A0A2H0UP49_9BACT</name>
<dbReference type="Proteomes" id="UP000230903">
    <property type="component" value="Unassembled WGS sequence"/>
</dbReference>
<comment type="similarity">
    <text evidence="2 5">Belongs to the pseudouridine synthase TruB family. Type 1 subfamily.</text>
</comment>
<proteinExistence type="inferred from homology"/>
<accession>A0A2H0UP49</accession>
<evidence type="ECO:0000256" key="3">
    <source>
        <dbReference type="ARBA" id="ARBA00022694"/>
    </source>
</evidence>
<gene>
    <name evidence="5 7" type="primary">truB</name>
    <name evidence="7" type="ORF">COU10_04075</name>
</gene>
<reference evidence="8" key="1">
    <citation type="submission" date="2017-09" db="EMBL/GenBank/DDBJ databases">
        <title>Depth-based differentiation of microbial function through sediment-hosted aquifers and enrichment of novel symbionts in the deep terrestrial subsurface.</title>
        <authorList>
            <person name="Probst A.J."/>
            <person name="Ladd B."/>
            <person name="Jarett J.K."/>
            <person name="Geller-Mcgrath D.E."/>
            <person name="Sieber C.M.K."/>
            <person name="Emerson J.B."/>
            <person name="Anantharaman K."/>
            <person name="Thomas B.C."/>
            <person name="Malmstrom R."/>
            <person name="Stieglmeier M."/>
            <person name="Klingl A."/>
            <person name="Woyke T."/>
            <person name="Ryan C.M."/>
            <person name="Banfield J.F."/>
        </authorList>
    </citation>
    <scope>NUCLEOTIDE SEQUENCE [LARGE SCALE GENOMIC DNA]</scope>
</reference>